<protein>
    <recommendedName>
        <fullName evidence="2">CCHC-type domain-containing protein</fullName>
    </recommendedName>
</protein>
<accession>A0A835GFY6</accession>
<dbReference type="PANTHER" id="PTHR37984:SF5">
    <property type="entry name" value="PROTEIN NYNRIN-LIKE"/>
    <property type="match status" value="1"/>
</dbReference>
<keyword evidence="4" id="KW-1185">Reference proteome</keyword>
<dbReference type="GO" id="GO:0003676">
    <property type="term" value="F:nucleic acid binding"/>
    <property type="evidence" value="ECO:0007669"/>
    <property type="project" value="InterPro"/>
</dbReference>
<reference evidence="3" key="1">
    <citation type="submission" date="2020-08" db="EMBL/GenBank/DDBJ databases">
        <title>Spodoptera exigua strain:BAW_Kor-Di-RS1 Genome sequencing and assembly.</title>
        <authorList>
            <person name="Kim J."/>
            <person name="Nam H.Y."/>
            <person name="Kwon M."/>
            <person name="Choi J.H."/>
            <person name="Cho S.R."/>
            <person name="Kim G.-H."/>
        </authorList>
    </citation>
    <scope>NUCLEOTIDE SEQUENCE</scope>
    <source>
        <strain evidence="3">BAW_Kor-Di-RS1</strain>
        <tissue evidence="3">Whole-body</tissue>
    </source>
</reference>
<dbReference type="EMBL" id="JACKWZ010000106">
    <property type="protein sequence ID" value="KAF9415633.1"/>
    <property type="molecule type" value="Genomic_DNA"/>
</dbReference>
<dbReference type="PROSITE" id="PS50158">
    <property type="entry name" value="ZF_CCHC"/>
    <property type="match status" value="1"/>
</dbReference>
<dbReference type="AlphaFoldDB" id="A0A835GFY6"/>
<keyword evidence="1" id="KW-0479">Metal-binding</keyword>
<gene>
    <name evidence="3" type="ORF">HW555_006778</name>
</gene>
<feature type="domain" description="CCHC-type" evidence="2">
    <location>
        <begin position="265"/>
        <end position="279"/>
    </location>
</feature>
<dbReference type="InterPro" id="IPR036875">
    <property type="entry name" value="Znf_CCHC_sf"/>
</dbReference>
<keyword evidence="1" id="KW-0863">Zinc-finger</keyword>
<evidence type="ECO:0000256" key="1">
    <source>
        <dbReference type="PROSITE-ProRule" id="PRU00047"/>
    </source>
</evidence>
<evidence type="ECO:0000313" key="4">
    <source>
        <dbReference type="Proteomes" id="UP000648187"/>
    </source>
</evidence>
<dbReference type="Pfam" id="PF00098">
    <property type="entry name" value="zf-CCHC"/>
    <property type="match status" value="1"/>
</dbReference>
<dbReference type="InterPro" id="IPR050951">
    <property type="entry name" value="Retrovirus_Pol_polyprotein"/>
</dbReference>
<sequence length="510" mass="57506">MINPFTLTMLVHIRVTGPRTKIIACQQRPYIFNKVHFNLSTSVGSAPTRLSMDLPVLQDLLKAIKDAVSGTRRRDDDVALLIFDPTTSDLGAESWCNNIETLSKEFGWSSVATVAKAGKALKGSALLWFETWDPVEGRSWENLRTELTALYPEKRNLAEKLQKAILYTSESSDSYCEYAREKLRLLRYTKIAFTESQLIDLVCGNITDVNVKMASFNSNVKTTSELIALFTSYAKIRKRPSESTNKDSSTYPKRPRIETRSNDVKCYTCGKLGHTKAQCNRKDTTINTQPNKSETLEIKPGEFVKKFCTFCKKPGHMDSYCRFKPKTDNNTGANCSIIKDSVAKRLGCHFSPCSLHISGVGKVRFDDLCIELDIFVVKDTDCSYDLLIGRNAIQHPDIEIVTDSLGSRLYPSVLESIGSVKTGQLEIKLKKDEVVYYRPYRMAPIEREKVKELIKDLLDKQIIKEKRKGCSGPKQGLLHPIDKAAIPFHTLHLDCTGPFTTTSEGYRHTK</sequence>
<comment type="caution">
    <text evidence="3">The sequence shown here is derived from an EMBL/GenBank/DDBJ whole genome shotgun (WGS) entry which is preliminary data.</text>
</comment>
<dbReference type="SUPFAM" id="SSF57756">
    <property type="entry name" value="Retrovirus zinc finger-like domains"/>
    <property type="match status" value="1"/>
</dbReference>
<dbReference type="InterPro" id="IPR001878">
    <property type="entry name" value="Znf_CCHC"/>
</dbReference>
<dbReference type="Proteomes" id="UP000648187">
    <property type="component" value="Unassembled WGS sequence"/>
</dbReference>
<evidence type="ECO:0000313" key="3">
    <source>
        <dbReference type="EMBL" id="KAF9415633.1"/>
    </source>
</evidence>
<organism evidence="3 4">
    <name type="scientific">Spodoptera exigua</name>
    <name type="common">Beet armyworm</name>
    <name type="synonym">Noctua fulgens</name>
    <dbReference type="NCBI Taxonomy" id="7107"/>
    <lineage>
        <taxon>Eukaryota</taxon>
        <taxon>Metazoa</taxon>
        <taxon>Ecdysozoa</taxon>
        <taxon>Arthropoda</taxon>
        <taxon>Hexapoda</taxon>
        <taxon>Insecta</taxon>
        <taxon>Pterygota</taxon>
        <taxon>Neoptera</taxon>
        <taxon>Endopterygota</taxon>
        <taxon>Lepidoptera</taxon>
        <taxon>Glossata</taxon>
        <taxon>Ditrysia</taxon>
        <taxon>Noctuoidea</taxon>
        <taxon>Noctuidae</taxon>
        <taxon>Amphipyrinae</taxon>
        <taxon>Spodoptera</taxon>
    </lineage>
</organism>
<dbReference type="Gene3D" id="4.10.60.10">
    <property type="entry name" value="Zinc finger, CCHC-type"/>
    <property type="match status" value="1"/>
</dbReference>
<evidence type="ECO:0000259" key="2">
    <source>
        <dbReference type="PROSITE" id="PS50158"/>
    </source>
</evidence>
<proteinExistence type="predicted"/>
<name>A0A835GFY6_SPOEX</name>
<dbReference type="Gene3D" id="3.10.10.10">
    <property type="entry name" value="HIV Type 1 Reverse Transcriptase, subunit A, domain 1"/>
    <property type="match status" value="1"/>
</dbReference>
<keyword evidence="1" id="KW-0862">Zinc</keyword>
<dbReference type="GO" id="GO:0008270">
    <property type="term" value="F:zinc ion binding"/>
    <property type="evidence" value="ECO:0007669"/>
    <property type="project" value="UniProtKB-KW"/>
</dbReference>
<dbReference type="PANTHER" id="PTHR37984">
    <property type="entry name" value="PROTEIN CBG26694"/>
    <property type="match status" value="1"/>
</dbReference>
<dbReference type="SMART" id="SM00343">
    <property type="entry name" value="ZnF_C2HC"/>
    <property type="match status" value="2"/>
</dbReference>